<dbReference type="PANTHER" id="PTHR43772:SF2">
    <property type="entry name" value="PUTATIVE (AFU_ORTHOLOGUE AFUA_2G04480)-RELATED"/>
    <property type="match status" value="1"/>
</dbReference>
<evidence type="ECO:0000256" key="7">
    <source>
        <dbReference type="PIRSR" id="PIRSR606710-2"/>
    </source>
</evidence>
<name>A0A8H9IFI6_9ALTE</name>
<evidence type="ECO:0000256" key="3">
    <source>
        <dbReference type="ARBA" id="ARBA00022729"/>
    </source>
</evidence>
<dbReference type="SUPFAM" id="SSF75005">
    <property type="entry name" value="Arabinanase/levansucrase/invertase"/>
    <property type="match status" value="1"/>
</dbReference>
<evidence type="ECO:0000259" key="10">
    <source>
        <dbReference type="PROSITE" id="PS51175"/>
    </source>
</evidence>
<reference evidence="11" key="1">
    <citation type="journal article" date="2014" name="Int. J. Syst. Evol. Microbiol.">
        <title>Complete genome sequence of Corynebacterium casei LMG S-19264T (=DSM 44701T), isolated from a smear-ripened cheese.</title>
        <authorList>
            <consortium name="US DOE Joint Genome Institute (JGI-PGF)"/>
            <person name="Walter F."/>
            <person name="Albersmeier A."/>
            <person name="Kalinowski J."/>
            <person name="Ruckert C."/>
        </authorList>
    </citation>
    <scope>NUCLEOTIDE SEQUENCE</scope>
    <source>
        <strain evidence="11">KCTC 32337</strain>
    </source>
</reference>
<dbReference type="CDD" id="cd04084">
    <property type="entry name" value="CBM6_xylanase-like"/>
    <property type="match status" value="1"/>
</dbReference>
<feature type="domain" description="CBM6" evidence="10">
    <location>
        <begin position="318"/>
        <end position="450"/>
    </location>
</feature>
<dbReference type="Gene3D" id="2.115.10.20">
    <property type="entry name" value="Glycosyl hydrolase domain, family 43"/>
    <property type="match status" value="1"/>
</dbReference>
<keyword evidence="2" id="KW-0624">Polysaccharide degradation</keyword>
<dbReference type="InterPro" id="IPR023296">
    <property type="entry name" value="Glyco_hydro_beta-prop_sf"/>
</dbReference>
<dbReference type="EMBL" id="BMZC01000011">
    <property type="protein sequence ID" value="GGZ74460.1"/>
    <property type="molecule type" value="Genomic_DNA"/>
</dbReference>
<evidence type="ECO:0000256" key="9">
    <source>
        <dbReference type="SAM" id="SignalP"/>
    </source>
</evidence>
<evidence type="ECO:0000313" key="12">
    <source>
        <dbReference type="Proteomes" id="UP000622604"/>
    </source>
</evidence>
<dbReference type="AlphaFoldDB" id="A0A8H9IFI6"/>
<feature type="chain" id="PRO_5034568661" description="CBM6 domain-containing protein" evidence="9">
    <location>
        <begin position="23"/>
        <end position="450"/>
    </location>
</feature>
<evidence type="ECO:0000256" key="6">
    <source>
        <dbReference type="ARBA" id="ARBA00023295"/>
    </source>
</evidence>
<dbReference type="GO" id="GO:0045493">
    <property type="term" value="P:xylan catabolic process"/>
    <property type="evidence" value="ECO:0007669"/>
    <property type="project" value="UniProtKB-KW"/>
</dbReference>
<dbReference type="InterPro" id="IPR006710">
    <property type="entry name" value="Glyco_hydro_43"/>
</dbReference>
<dbReference type="Gene3D" id="2.60.120.260">
    <property type="entry name" value="Galactose-binding domain-like"/>
    <property type="match status" value="1"/>
</dbReference>
<dbReference type="SUPFAM" id="SSF49785">
    <property type="entry name" value="Galactose-binding domain-like"/>
    <property type="match status" value="1"/>
</dbReference>
<dbReference type="PROSITE" id="PS51175">
    <property type="entry name" value="CBM6"/>
    <property type="match status" value="1"/>
</dbReference>
<gene>
    <name evidence="11" type="ORF">GCM10011274_36040</name>
</gene>
<dbReference type="Pfam" id="PF03422">
    <property type="entry name" value="CBM_6"/>
    <property type="match status" value="1"/>
</dbReference>
<evidence type="ECO:0000256" key="8">
    <source>
        <dbReference type="RuleBase" id="RU361187"/>
    </source>
</evidence>
<protein>
    <recommendedName>
        <fullName evidence="10">CBM6 domain-containing protein</fullName>
    </recommendedName>
</protein>
<proteinExistence type="inferred from homology"/>
<dbReference type="InterPro" id="IPR052176">
    <property type="entry name" value="Glycosyl_Hydrlase_43_Enz"/>
</dbReference>
<dbReference type="InterPro" id="IPR005084">
    <property type="entry name" value="CBM6"/>
</dbReference>
<dbReference type="CDD" id="cd08990">
    <property type="entry name" value="GH43_AXH_like"/>
    <property type="match status" value="1"/>
</dbReference>
<dbReference type="InterPro" id="IPR008979">
    <property type="entry name" value="Galactose-bd-like_sf"/>
</dbReference>
<dbReference type="PANTHER" id="PTHR43772">
    <property type="entry name" value="ENDO-1,4-BETA-XYLANASE"/>
    <property type="match status" value="1"/>
</dbReference>
<organism evidence="11 12">
    <name type="scientific">Paraglaciecola chathamensis</name>
    <dbReference type="NCBI Taxonomy" id="368405"/>
    <lineage>
        <taxon>Bacteria</taxon>
        <taxon>Pseudomonadati</taxon>
        <taxon>Pseudomonadota</taxon>
        <taxon>Gammaproteobacteria</taxon>
        <taxon>Alteromonadales</taxon>
        <taxon>Alteromonadaceae</taxon>
        <taxon>Paraglaciecola</taxon>
    </lineage>
</organism>
<dbReference type="SMART" id="SM00606">
    <property type="entry name" value="CBD_IV"/>
    <property type="match status" value="1"/>
</dbReference>
<keyword evidence="2" id="KW-0858">Xylan degradation</keyword>
<feature type="signal peptide" evidence="9">
    <location>
        <begin position="1"/>
        <end position="22"/>
    </location>
</feature>
<evidence type="ECO:0000256" key="4">
    <source>
        <dbReference type="ARBA" id="ARBA00022801"/>
    </source>
</evidence>
<keyword evidence="5" id="KW-0119">Carbohydrate metabolism</keyword>
<comment type="caution">
    <text evidence="11">The sequence shown here is derived from an EMBL/GenBank/DDBJ whole genome shotgun (WGS) entry which is preliminary data.</text>
</comment>
<keyword evidence="6 8" id="KW-0326">Glycosidase</keyword>
<dbReference type="Proteomes" id="UP000622604">
    <property type="component" value="Unassembled WGS sequence"/>
</dbReference>
<reference evidence="11" key="2">
    <citation type="submission" date="2020-09" db="EMBL/GenBank/DDBJ databases">
        <authorList>
            <person name="Sun Q."/>
            <person name="Kim S."/>
        </authorList>
    </citation>
    <scope>NUCLEOTIDE SEQUENCE</scope>
    <source>
        <strain evidence="11">KCTC 32337</strain>
    </source>
</reference>
<dbReference type="Pfam" id="PF04616">
    <property type="entry name" value="Glyco_hydro_43"/>
    <property type="match status" value="1"/>
</dbReference>
<accession>A0A8H9IFI6</accession>
<evidence type="ECO:0000256" key="5">
    <source>
        <dbReference type="ARBA" id="ARBA00023277"/>
    </source>
</evidence>
<keyword evidence="4 8" id="KW-0378">Hydrolase</keyword>
<evidence type="ECO:0000256" key="1">
    <source>
        <dbReference type="ARBA" id="ARBA00009865"/>
    </source>
</evidence>
<dbReference type="GO" id="GO:0004553">
    <property type="term" value="F:hydrolase activity, hydrolyzing O-glycosyl compounds"/>
    <property type="evidence" value="ECO:0007669"/>
    <property type="project" value="InterPro"/>
</dbReference>
<sequence>MFTARLKFQLLGLCCLSSSVLADNPLVTHMFTADPTARVFEDKVYIYPSTDVVCEEGFGNNGFCMPSYNVFSSSNLHDWQDHGTIVDQTDVPWGKKDGFGMWAPDAIEKNGTYYFYFPDIPLDESGFRRIGVATSKSPAGPFTVNKDYIKGVSGIDPNVFIDDDGQAYLYFGGGEKLYVAKLQPNMVELASEPQEIKGLPSKYKEGPFLFKRNGLYYFTFPHSPSGSEELAYAVGDSPLGPFEYQGMFMQRWRDGIWTNHHSVVEYEDQWYVFYHHHQISQNQHLRSMRADKLFFDNRGHIQMVTPTERGIGTPPASAKLQIDRYSMLSDKGVKVSKVTGNELPANWQVDWVENGAWLNYDRVDFEQGQAQKVIVQAASQTQGGTVEVRLGGPKGEIIALVPVSNTGGWGKWQTFEAPLNTKLTGVNNLSFVFTGAKQGYLFNIDWVSFK</sequence>
<dbReference type="RefSeq" id="WP_191866821.1">
    <property type="nucleotide sequence ID" value="NZ_BMZC01000011.1"/>
</dbReference>
<comment type="similarity">
    <text evidence="1 8">Belongs to the glycosyl hydrolase 43 family.</text>
</comment>
<evidence type="ECO:0000313" key="11">
    <source>
        <dbReference type="EMBL" id="GGZ74460.1"/>
    </source>
</evidence>
<keyword evidence="3 9" id="KW-0732">Signal</keyword>
<dbReference type="InterPro" id="IPR006584">
    <property type="entry name" value="Cellulose-bd_IV"/>
</dbReference>
<dbReference type="GO" id="GO:0030246">
    <property type="term" value="F:carbohydrate binding"/>
    <property type="evidence" value="ECO:0007669"/>
    <property type="project" value="InterPro"/>
</dbReference>
<feature type="site" description="Important for catalytic activity, responsible for pKa modulation of the active site Glu and correct orientation of both the proton donor and substrate" evidence="7">
    <location>
        <position position="156"/>
    </location>
</feature>
<evidence type="ECO:0000256" key="2">
    <source>
        <dbReference type="ARBA" id="ARBA00022651"/>
    </source>
</evidence>